<dbReference type="EMBL" id="VJMG01000022">
    <property type="protein sequence ID" value="TRL39199.1"/>
    <property type="molecule type" value="Genomic_DNA"/>
</dbReference>
<reference evidence="3 4" key="1">
    <citation type="submission" date="2019-07" db="EMBL/GenBank/DDBJ databases">
        <title>Ln-dependent methylotrophs.</title>
        <authorList>
            <person name="Tani A."/>
        </authorList>
    </citation>
    <scope>NUCLEOTIDE SEQUENCE [LARGE SCALE GENOMIC DNA]</scope>
    <source>
        <strain evidence="3 4">SM12</strain>
    </source>
</reference>
<dbReference type="InterPro" id="IPR036291">
    <property type="entry name" value="NAD(P)-bd_dom_sf"/>
</dbReference>
<protein>
    <submittedName>
        <fullName evidence="3">Gfo/Idh/MocA family oxidoreductase</fullName>
    </submittedName>
</protein>
<proteinExistence type="predicted"/>
<gene>
    <name evidence="3" type="ORF">FNA46_09895</name>
</gene>
<dbReference type="RefSeq" id="WP_143125035.1">
    <property type="nucleotide sequence ID" value="NZ_VJMG01000022.1"/>
</dbReference>
<dbReference type="SUPFAM" id="SSF51735">
    <property type="entry name" value="NAD(P)-binding Rossmann-fold domains"/>
    <property type="match status" value="1"/>
</dbReference>
<evidence type="ECO:0000313" key="3">
    <source>
        <dbReference type="EMBL" id="TRL39199.1"/>
    </source>
</evidence>
<dbReference type="InterPro" id="IPR055170">
    <property type="entry name" value="GFO_IDH_MocA-like_dom"/>
</dbReference>
<dbReference type="Gene3D" id="3.40.50.720">
    <property type="entry name" value="NAD(P)-binding Rossmann-like Domain"/>
    <property type="match status" value="1"/>
</dbReference>
<evidence type="ECO:0000259" key="1">
    <source>
        <dbReference type="Pfam" id="PF01408"/>
    </source>
</evidence>
<accession>A0A549TBF0</accession>
<dbReference type="PANTHER" id="PTHR43708:SF8">
    <property type="entry name" value="OXIDOREDUCTASE"/>
    <property type="match status" value="1"/>
</dbReference>
<organism evidence="3 4">
    <name type="scientific">Rhizobium straminoryzae</name>
    <dbReference type="NCBI Taxonomy" id="1387186"/>
    <lineage>
        <taxon>Bacteria</taxon>
        <taxon>Pseudomonadati</taxon>
        <taxon>Pseudomonadota</taxon>
        <taxon>Alphaproteobacteria</taxon>
        <taxon>Hyphomicrobiales</taxon>
        <taxon>Rhizobiaceae</taxon>
        <taxon>Rhizobium/Agrobacterium group</taxon>
        <taxon>Rhizobium</taxon>
    </lineage>
</organism>
<sequence length="347" mass="37709">MTYRAVLCGCGAMARGWLRALQDDPDLKRDVIVVGLVDLNRGAAEALAQDFGLSSVRIGTDLGEVLTATRAELVFDVVVPVARAAVVETAFAHGCHVLSEKPLSISMDEARHLIEVARQAGRIHAIVQNRRFITGIRRLRRAVEEGVIGTLTGVHCDFFIGPHFGGFRDDMDHVLLLDMAIHTLDAARFVSGKVPLSVYCVETNPAGSWYRHGAAANAIFRLSDDVVLTYRGSWCAEGRRTSWESAWRLIGSKGMLTWDGEDAFEATVAGDEAGLLRGLRTVDVPQAPFETQTHGHRSVLRDFVAAIRGGTVPETVSHDNIRSLAMVFGAIESARTGQVVSIQTEGH</sequence>
<comment type="caution">
    <text evidence="3">The sequence shown here is derived from an EMBL/GenBank/DDBJ whole genome shotgun (WGS) entry which is preliminary data.</text>
</comment>
<dbReference type="PANTHER" id="PTHR43708">
    <property type="entry name" value="CONSERVED EXPRESSED OXIDOREDUCTASE (EUROFUNG)"/>
    <property type="match status" value="1"/>
</dbReference>
<feature type="domain" description="Gfo/Idh/MocA-like oxidoreductase N-terminal" evidence="1">
    <location>
        <begin position="4"/>
        <end position="123"/>
    </location>
</feature>
<keyword evidence="4" id="KW-1185">Reference proteome</keyword>
<dbReference type="Proteomes" id="UP000316801">
    <property type="component" value="Unassembled WGS sequence"/>
</dbReference>
<dbReference type="InterPro" id="IPR051317">
    <property type="entry name" value="Gfo/Idh/MocA_oxidoreduct"/>
</dbReference>
<dbReference type="GO" id="GO:0000166">
    <property type="term" value="F:nucleotide binding"/>
    <property type="evidence" value="ECO:0007669"/>
    <property type="project" value="InterPro"/>
</dbReference>
<dbReference type="SUPFAM" id="SSF55347">
    <property type="entry name" value="Glyceraldehyde-3-phosphate dehydrogenase-like, C-terminal domain"/>
    <property type="match status" value="1"/>
</dbReference>
<name>A0A549TBF0_9HYPH</name>
<dbReference type="Pfam" id="PF22725">
    <property type="entry name" value="GFO_IDH_MocA_C3"/>
    <property type="match status" value="1"/>
</dbReference>
<dbReference type="AlphaFoldDB" id="A0A549TBF0"/>
<dbReference type="Gene3D" id="3.30.360.10">
    <property type="entry name" value="Dihydrodipicolinate Reductase, domain 2"/>
    <property type="match status" value="1"/>
</dbReference>
<evidence type="ECO:0000259" key="2">
    <source>
        <dbReference type="Pfam" id="PF22725"/>
    </source>
</evidence>
<feature type="domain" description="GFO/IDH/MocA-like oxidoreductase" evidence="2">
    <location>
        <begin position="136"/>
        <end position="256"/>
    </location>
</feature>
<dbReference type="InterPro" id="IPR000683">
    <property type="entry name" value="Gfo/Idh/MocA-like_OxRdtase_N"/>
</dbReference>
<dbReference type="Pfam" id="PF01408">
    <property type="entry name" value="GFO_IDH_MocA"/>
    <property type="match status" value="1"/>
</dbReference>
<evidence type="ECO:0000313" key="4">
    <source>
        <dbReference type="Proteomes" id="UP000316801"/>
    </source>
</evidence>